<name>A0ACC1RT90_9APHY</name>
<accession>A0ACC1RT90</accession>
<evidence type="ECO:0000313" key="1">
    <source>
        <dbReference type="EMBL" id="KAJ3525120.1"/>
    </source>
</evidence>
<protein>
    <submittedName>
        <fullName evidence="1">Uncharacterized protein</fullName>
    </submittedName>
</protein>
<organism evidence="1 2">
    <name type="scientific">Phlebia brevispora</name>
    <dbReference type="NCBI Taxonomy" id="194682"/>
    <lineage>
        <taxon>Eukaryota</taxon>
        <taxon>Fungi</taxon>
        <taxon>Dikarya</taxon>
        <taxon>Basidiomycota</taxon>
        <taxon>Agaricomycotina</taxon>
        <taxon>Agaricomycetes</taxon>
        <taxon>Polyporales</taxon>
        <taxon>Meruliaceae</taxon>
        <taxon>Phlebia</taxon>
    </lineage>
</organism>
<evidence type="ECO:0000313" key="2">
    <source>
        <dbReference type="Proteomes" id="UP001148662"/>
    </source>
</evidence>
<dbReference type="Proteomes" id="UP001148662">
    <property type="component" value="Unassembled WGS sequence"/>
</dbReference>
<dbReference type="EMBL" id="JANHOG010002274">
    <property type="protein sequence ID" value="KAJ3525120.1"/>
    <property type="molecule type" value="Genomic_DNA"/>
</dbReference>
<keyword evidence="2" id="KW-1185">Reference proteome</keyword>
<proteinExistence type="predicted"/>
<sequence>MIQEAVSEGAELLVGDMKADGAFVQPHIVLGAKPGQRMWDRESFGPVFTIAVVDTVDEAIKLANASTYSLTSALWTNDMALALKVARQIRAGKVIVNGVTYGHESRFHQQGWGGSSGYGSFAVESFVNTQLVSFQSEESKKAYFVTDI</sequence>
<reference evidence="1" key="1">
    <citation type="submission" date="2022-07" db="EMBL/GenBank/DDBJ databases">
        <title>Genome Sequence of Phlebia brevispora.</title>
        <authorList>
            <person name="Buettner E."/>
        </authorList>
    </citation>
    <scope>NUCLEOTIDE SEQUENCE</scope>
    <source>
        <strain evidence="1">MPL23</strain>
    </source>
</reference>
<gene>
    <name evidence="1" type="ORF">NM688_g8453</name>
</gene>
<comment type="caution">
    <text evidence="1">The sequence shown here is derived from an EMBL/GenBank/DDBJ whole genome shotgun (WGS) entry which is preliminary data.</text>
</comment>